<reference evidence="3 4" key="1">
    <citation type="journal article" date="2016" name="Mol. Biol. Evol.">
        <title>Comparative Genomics of Early-Diverging Mushroom-Forming Fungi Provides Insights into the Origins of Lignocellulose Decay Capabilities.</title>
        <authorList>
            <person name="Nagy L.G."/>
            <person name="Riley R."/>
            <person name="Tritt A."/>
            <person name="Adam C."/>
            <person name="Daum C."/>
            <person name="Floudas D."/>
            <person name="Sun H."/>
            <person name="Yadav J.S."/>
            <person name="Pangilinan J."/>
            <person name="Larsson K.H."/>
            <person name="Matsuura K."/>
            <person name="Barry K."/>
            <person name="Labutti K."/>
            <person name="Kuo R."/>
            <person name="Ohm R.A."/>
            <person name="Bhattacharya S.S."/>
            <person name="Shirouzu T."/>
            <person name="Yoshinaga Y."/>
            <person name="Martin F.M."/>
            <person name="Grigoriev I.V."/>
            <person name="Hibbett D.S."/>
        </authorList>
    </citation>
    <scope>NUCLEOTIDE SEQUENCE [LARGE SCALE GENOMIC DNA]</scope>
    <source>
        <strain evidence="3 4">HHB10207 ss-3</strain>
    </source>
</reference>
<dbReference type="PANTHER" id="PTHR48104:SF30">
    <property type="entry name" value="METACASPASE-1"/>
    <property type="match status" value="1"/>
</dbReference>
<sequence>MHRLLIDKHEYDETNVKLLLDDRQDLVPNKHVIEHELRWLRRDARAGDTLFLYLACHGDQKPNLNGEETDNLDEVVVDAGYEFAPRLKAKTRTWTRNIVSLFTRGWRSRTSMNEDGQDVVEHLRRFEGIRDDRIHKILVKDLPPGVRLIAVIDACHASSMLDLRHRYQSRCP</sequence>
<organism evidence="3 4">
    <name type="scientific">Sistotremastrum suecicum HHB10207 ss-3</name>
    <dbReference type="NCBI Taxonomy" id="1314776"/>
    <lineage>
        <taxon>Eukaryota</taxon>
        <taxon>Fungi</taxon>
        <taxon>Dikarya</taxon>
        <taxon>Basidiomycota</taxon>
        <taxon>Agaricomycotina</taxon>
        <taxon>Agaricomycetes</taxon>
        <taxon>Sistotremastrales</taxon>
        <taxon>Sistotremastraceae</taxon>
        <taxon>Sistotremastrum</taxon>
    </lineage>
</organism>
<protein>
    <recommendedName>
        <fullName evidence="2">Peptidase C14 caspase domain-containing protein</fullName>
    </recommendedName>
</protein>
<evidence type="ECO:0000256" key="1">
    <source>
        <dbReference type="ARBA" id="ARBA00009005"/>
    </source>
</evidence>
<dbReference type="Pfam" id="PF00656">
    <property type="entry name" value="Peptidase_C14"/>
    <property type="match status" value="1"/>
</dbReference>
<evidence type="ECO:0000313" key="3">
    <source>
        <dbReference type="EMBL" id="KZT40708.1"/>
    </source>
</evidence>
<dbReference type="GO" id="GO:0004197">
    <property type="term" value="F:cysteine-type endopeptidase activity"/>
    <property type="evidence" value="ECO:0007669"/>
    <property type="project" value="InterPro"/>
</dbReference>
<dbReference type="Gene3D" id="3.40.50.12660">
    <property type="match status" value="1"/>
</dbReference>
<feature type="non-terminal residue" evidence="3">
    <location>
        <position position="172"/>
    </location>
</feature>
<dbReference type="Proteomes" id="UP000076798">
    <property type="component" value="Unassembled WGS sequence"/>
</dbReference>
<evidence type="ECO:0000313" key="4">
    <source>
        <dbReference type="Proteomes" id="UP000076798"/>
    </source>
</evidence>
<evidence type="ECO:0000259" key="2">
    <source>
        <dbReference type="Pfam" id="PF00656"/>
    </source>
</evidence>
<gene>
    <name evidence="3" type="ORF">SISSUDRAFT_1043840</name>
</gene>
<feature type="domain" description="Peptidase C14 caspase" evidence="2">
    <location>
        <begin position="27"/>
        <end position="160"/>
    </location>
</feature>
<dbReference type="InterPro" id="IPR011600">
    <property type="entry name" value="Pept_C14_caspase"/>
</dbReference>
<proteinExistence type="inferred from homology"/>
<dbReference type="AlphaFoldDB" id="A0A166FJB3"/>
<dbReference type="PANTHER" id="PTHR48104">
    <property type="entry name" value="METACASPASE-4"/>
    <property type="match status" value="1"/>
</dbReference>
<name>A0A166FJB3_9AGAM</name>
<dbReference type="InterPro" id="IPR050452">
    <property type="entry name" value="Metacaspase"/>
</dbReference>
<dbReference type="OrthoDB" id="3223806at2759"/>
<dbReference type="GO" id="GO:0006508">
    <property type="term" value="P:proteolysis"/>
    <property type="evidence" value="ECO:0007669"/>
    <property type="project" value="InterPro"/>
</dbReference>
<dbReference type="GO" id="GO:0005737">
    <property type="term" value="C:cytoplasm"/>
    <property type="evidence" value="ECO:0007669"/>
    <property type="project" value="TreeGrafter"/>
</dbReference>
<accession>A0A166FJB3</accession>
<keyword evidence="4" id="KW-1185">Reference proteome</keyword>
<dbReference type="EMBL" id="KV428029">
    <property type="protein sequence ID" value="KZT40708.1"/>
    <property type="molecule type" value="Genomic_DNA"/>
</dbReference>
<comment type="similarity">
    <text evidence="1">Belongs to the peptidase C14B family.</text>
</comment>